<sequence length="668" mass="74743">MDIKNIKLTAKLAVSVASFLLPLGILLFTVISMSVASIQKDRKELYGIEVLRPAMSLMQTIPQYIRYYVDNAPGDLEFTKQYVSDLLNELESKYSAHFGNETPVVTMQTFNDNWNHMSNTGIQSTVLWAYNEFMRDLARLIDYVGDISGLVTNSELESAYLVAAAVHELPQAQERIVIIGNLLRTMETGSFTQRRRTELQLNLNLLFYSDNEKIQRRFNTLVLLDINNMESIVSFETLLKTSFTRIEDLVRSVENFMDRPETGAQPLAYLFEIAGHANNAAYRLQAASLDRLEIIITDRIQRYRQHFIVSLSAALISTVFAFSIMLYTVNYIRKSTSGIERVFKRLDSNDLTVRLEASSRDEMGELMKALGGFLDKLNGAFVSFNNNANLVSNATMELSTSSMEISATANQQSASVSEIVSTMENNKNLSAQAAEKTDEVAHLASMTQELSRKGANLRDANEEMMLDILNQNAKTIDIIRNLADMLSRIDESIQIIDTIADRTKLIAFNAALEASSSGEAGSRFSVVAGEIRRFADNVVESVSEIKEKIRELQEASQMLISEANDGSRAIDTGYKRMVEQKEVFENIVDVSRNVAIRSRQISSLSKQQETASNQVFTALKEISAGISQFVTSTAVTSATLEKLNVMSAGLKETLARYKTEEREDHDAK</sequence>
<evidence type="ECO:0000259" key="6">
    <source>
        <dbReference type="PROSITE" id="PS50111"/>
    </source>
</evidence>
<keyword evidence="1 3" id="KW-0807">Transducer</keyword>
<dbReference type="AlphaFoldDB" id="A0A806KE76"/>
<evidence type="ECO:0000313" key="8">
    <source>
        <dbReference type="EMBL" id="AGS52937.1"/>
    </source>
</evidence>
<name>A0A806KE76_9BACT</name>
<protein>
    <submittedName>
        <fullName evidence="8">Chemotaxis sensory transducer</fullName>
    </submittedName>
</protein>
<evidence type="ECO:0000256" key="4">
    <source>
        <dbReference type="SAM" id="Coils"/>
    </source>
</evidence>
<dbReference type="EMBL" id="JQ844216">
    <property type="protein sequence ID" value="AGS52937.1"/>
    <property type="molecule type" value="Genomic_DNA"/>
</dbReference>
<dbReference type="SMART" id="SM00283">
    <property type="entry name" value="MA"/>
    <property type="match status" value="1"/>
</dbReference>
<dbReference type="InterPro" id="IPR003660">
    <property type="entry name" value="HAMP_dom"/>
</dbReference>
<feature type="domain" description="Methyl-accepting transducer" evidence="6">
    <location>
        <begin position="387"/>
        <end position="623"/>
    </location>
</feature>
<dbReference type="Pfam" id="PF00672">
    <property type="entry name" value="HAMP"/>
    <property type="match status" value="1"/>
</dbReference>
<comment type="similarity">
    <text evidence="2">Belongs to the methyl-accepting chemotaxis (MCP) protein family.</text>
</comment>
<dbReference type="PROSITE" id="PS50885">
    <property type="entry name" value="HAMP"/>
    <property type="match status" value="1"/>
</dbReference>
<dbReference type="Gene3D" id="1.10.287.950">
    <property type="entry name" value="Methyl-accepting chemotaxis protein"/>
    <property type="match status" value="1"/>
</dbReference>
<feature type="coiled-coil region" evidence="4">
    <location>
        <begin position="535"/>
        <end position="562"/>
    </location>
</feature>
<keyword evidence="5" id="KW-0812">Transmembrane</keyword>
<dbReference type="SUPFAM" id="SSF58104">
    <property type="entry name" value="Methyl-accepting chemotaxis protein (MCP) signaling domain"/>
    <property type="match status" value="1"/>
</dbReference>
<dbReference type="PROSITE" id="PS50111">
    <property type="entry name" value="CHEMOTAXIS_TRANSDUC_2"/>
    <property type="match status" value="1"/>
</dbReference>
<keyword evidence="5" id="KW-0472">Membrane</keyword>
<accession>A0A806KE76</accession>
<dbReference type="PANTHER" id="PTHR32089">
    <property type="entry name" value="METHYL-ACCEPTING CHEMOTAXIS PROTEIN MCPB"/>
    <property type="match status" value="1"/>
</dbReference>
<keyword evidence="4" id="KW-0175">Coiled coil</keyword>
<feature type="transmembrane region" description="Helical" evidence="5">
    <location>
        <begin position="307"/>
        <end position="327"/>
    </location>
</feature>
<dbReference type="Pfam" id="PF00015">
    <property type="entry name" value="MCPsignal"/>
    <property type="match status" value="1"/>
</dbReference>
<dbReference type="SMART" id="SM00304">
    <property type="entry name" value="HAMP"/>
    <property type="match status" value="1"/>
</dbReference>
<evidence type="ECO:0000256" key="2">
    <source>
        <dbReference type="ARBA" id="ARBA00029447"/>
    </source>
</evidence>
<evidence type="ECO:0000259" key="7">
    <source>
        <dbReference type="PROSITE" id="PS50885"/>
    </source>
</evidence>
<evidence type="ECO:0000256" key="3">
    <source>
        <dbReference type="PROSITE-ProRule" id="PRU00284"/>
    </source>
</evidence>
<dbReference type="GO" id="GO:0016020">
    <property type="term" value="C:membrane"/>
    <property type="evidence" value="ECO:0007669"/>
    <property type="project" value="InterPro"/>
</dbReference>
<reference evidence="8" key="1">
    <citation type="submission" date="2012-03" db="EMBL/GenBank/DDBJ databases">
        <title>Functional metagenomics reveals considerable lignocellulase gene clusters in the gut microbiome of a wood-feeding higher termite.</title>
        <authorList>
            <person name="Liu N."/>
        </authorList>
    </citation>
    <scope>NUCLEOTIDE SEQUENCE</scope>
</reference>
<dbReference type="PANTHER" id="PTHR32089:SF112">
    <property type="entry name" value="LYSOZYME-LIKE PROTEIN-RELATED"/>
    <property type="match status" value="1"/>
</dbReference>
<dbReference type="GO" id="GO:0007165">
    <property type="term" value="P:signal transduction"/>
    <property type="evidence" value="ECO:0007669"/>
    <property type="project" value="UniProtKB-KW"/>
</dbReference>
<dbReference type="CDD" id="cd06225">
    <property type="entry name" value="HAMP"/>
    <property type="match status" value="1"/>
</dbReference>
<organism evidence="8">
    <name type="scientific">uncultured bacterium contig00019</name>
    <dbReference type="NCBI Taxonomy" id="1181510"/>
    <lineage>
        <taxon>Bacteria</taxon>
        <taxon>environmental samples</taxon>
    </lineage>
</organism>
<feature type="transmembrane region" description="Helical" evidence="5">
    <location>
        <begin position="12"/>
        <end position="36"/>
    </location>
</feature>
<proteinExistence type="inferred from homology"/>
<evidence type="ECO:0000256" key="1">
    <source>
        <dbReference type="ARBA" id="ARBA00023224"/>
    </source>
</evidence>
<keyword evidence="5" id="KW-1133">Transmembrane helix</keyword>
<evidence type="ECO:0000256" key="5">
    <source>
        <dbReference type="SAM" id="Phobius"/>
    </source>
</evidence>
<feature type="domain" description="HAMP" evidence="7">
    <location>
        <begin position="330"/>
        <end position="382"/>
    </location>
</feature>
<dbReference type="InterPro" id="IPR004089">
    <property type="entry name" value="MCPsignal_dom"/>
</dbReference>